<feature type="region of interest" description="Disordered" evidence="1">
    <location>
        <begin position="466"/>
        <end position="489"/>
    </location>
</feature>
<feature type="compositionally biased region" description="Polar residues" evidence="1">
    <location>
        <begin position="466"/>
        <end position="483"/>
    </location>
</feature>
<protein>
    <submittedName>
        <fullName evidence="2">Uncharacterized protein</fullName>
    </submittedName>
</protein>
<feature type="compositionally biased region" description="Polar residues" evidence="1">
    <location>
        <begin position="505"/>
        <end position="527"/>
    </location>
</feature>
<evidence type="ECO:0000256" key="1">
    <source>
        <dbReference type="SAM" id="MobiDB-lite"/>
    </source>
</evidence>
<sequence>MPRGETIHEAHGIPKYNEHADETFTILEENYYYKSAKRKRKTNVPQKLDVSGDELEYYSSAVHTSCSVEPINLINKGIQNPQSPLRISSKSKEKDVAETNFLVEPARIYSNLLNYLLLKHQIPSENVGGFHTLFGINRQANNSSEPRGAAFVTSPNSLQLNSGALHHTSSNLTSDQFLQHSYSEDHFLPEHISASKTRHEEISKETYSKLTSNCDTFYKQTIANAINACVHSIPIPKTGYNNYEAMLLCYKSLIEKAYSLQYSIDVYVNLLLNTPMIGPQCFLPTNGYLGSPSATNFRPHSPSVNSLSQVHPVLGGHCLNANFKAAAFDIPRATSNNLQRTKQTESCSLKCDSAINALSSGDERSQKSGRSTPRPVDLTKCDHCLNRKSPPLPQLLQTTTKAGEFNEKIPKETGISTVRPDRTNGCENLTSVVCAHSPQLYRSFDSNRFSPSEKFEFSIQNGGTVSFSSPSSLETNPLSTPSVLPQRKKSYFKTKRTKKFFMAGSATTMTNTGNSENPSLKKSNFRGTSEEENRVSPDFKPTEMDVS</sequence>
<keyword evidence="3" id="KW-1185">Reference proteome</keyword>
<dbReference type="Proteomes" id="UP000699462">
    <property type="component" value="Unassembled WGS sequence"/>
</dbReference>
<feature type="compositionally biased region" description="Basic and acidic residues" evidence="1">
    <location>
        <begin position="528"/>
        <end position="547"/>
    </location>
</feature>
<organism evidence="2 3">
    <name type="scientific">Paragonimus westermani</name>
    <dbReference type="NCBI Taxonomy" id="34504"/>
    <lineage>
        <taxon>Eukaryota</taxon>
        <taxon>Metazoa</taxon>
        <taxon>Spiralia</taxon>
        <taxon>Lophotrochozoa</taxon>
        <taxon>Platyhelminthes</taxon>
        <taxon>Trematoda</taxon>
        <taxon>Digenea</taxon>
        <taxon>Plagiorchiida</taxon>
        <taxon>Troglotremata</taxon>
        <taxon>Troglotrematidae</taxon>
        <taxon>Paragonimus</taxon>
    </lineage>
</organism>
<feature type="region of interest" description="Disordered" evidence="1">
    <location>
        <begin position="359"/>
        <end position="380"/>
    </location>
</feature>
<accession>A0A8T0DU71</accession>
<proteinExistence type="predicted"/>
<gene>
    <name evidence="2" type="ORF">P879_02528</name>
</gene>
<comment type="caution">
    <text evidence="2">The sequence shown here is derived from an EMBL/GenBank/DDBJ whole genome shotgun (WGS) entry which is preliminary data.</text>
</comment>
<dbReference type="EMBL" id="JTDF01001332">
    <property type="protein sequence ID" value="KAF8570171.1"/>
    <property type="molecule type" value="Genomic_DNA"/>
</dbReference>
<feature type="region of interest" description="Disordered" evidence="1">
    <location>
        <begin position="503"/>
        <end position="547"/>
    </location>
</feature>
<dbReference type="OrthoDB" id="6238847at2759"/>
<reference evidence="2 3" key="1">
    <citation type="submission" date="2019-07" db="EMBL/GenBank/DDBJ databases">
        <title>Annotation for the trematode Paragonimus westermani.</title>
        <authorList>
            <person name="Choi Y.-J."/>
        </authorList>
    </citation>
    <scope>NUCLEOTIDE SEQUENCE [LARGE SCALE GENOMIC DNA]</scope>
    <source>
        <strain evidence="2">180907_Pwestermani</strain>
    </source>
</reference>
<name>A0A8T0DU71_9TREM</name>
<dbReference type="AlphaFoldDB" id="A0A8T0DU71"/>
<evidence type="ECO:0000313" key="2">
    <source>
        <dbReference type="EMBL" id="KAF8570171.1"/>
    </source>
</evidence>
<evidence type="ECO:0000313" key="3">
    <source>
        <dbReference type="Proteomes" id="UP000699462"/>
    </source>
</evidence>